<dbReference type="AlphaFoldDB" id="A0A3G9J043"/>
<sequence>MAGTIRRIQRTDDFDKIEALYMQYIKQQHNNQGIDLNRNEFRVDYNWKLNFKDNFFPPKGRTEYVYIDEGYVYVEEKEIKAMMFTKTPKGSSNSYVHCGYLPGYEKSVIKLLTKIQKKQSNGVLYKFAEMLPGQIRSNEITTWEGMGFKVESYYTTWMINEKFTNWDTSFQIDPSIVHVRTTNQPFDISSMMEEDNEYYLATEFLEHFSKETPENIYLYLVDSSSQSIKGVAYYKVNKHEDGNIGTNTFGFHIRPHVKVSQNEVDHLIYSALLSMRQLKISYVGGRISSRYFDTILMLSQQGFNHSPMIQVSMTLSCGERST</sequence>
<dbReference type="OrthoDB" id="2547144at2"/>
<proteinExistence type="predicted"/>
<evidence type="ECO:0000313" key="1">
    <source>
        <dbReference type="EMBL" id="BBH24126.1"/>
    </source>
</evidence>
<evidence type="ECO:0000313" key="2">
    <source>
        <dbReference type="Proteomes" id="UP000275368"/>
    </source>
</evidence>
<gene>
    <name evidence="1" type="ORF">Back11_54710</name>
</gene>
<dbReference type="EMBL" id="AP019308">
    <property type="protein sequence ID" value="BBH24126.1"/>
    <property type="molecule type" value="Genomic_DNA"/>
</dbReference>
<name>A0A3G9J043_9BACL</name>
<dbReference type="RefSeq" id="WP_125664131.1">
    <property type="nucleotide sequence ID" value="NZ_AP019308.1"/>
</dbReference>
<keyword evidence="2" id="KW-1185">Reference proteome</keyword>
<dbReference type="Proteomes" id="UP000275368">
    <property type="component" value="Chromosome"/>
</dbReference>
<protein>
    <submittedName>
        <fullName evidence="1">Uncharacterized protein</fullName>
    </submittedName>
</protein>
<dbReference type="KEGG" id="pbk:Back11_54710"/>
<accession>A0A3G9J043</accession>
<reference evidence="1 2" key="1">
    <citation type="submission" date="2018-11" db="EMBL/GenBank/DDBJ databases">
        <title>Complete genome sequence of Paenibacillus baekrokdamisoli strain KCTC 33723.</title>
        <authorList>
            <person name="Kang S.W."/>
            <person name="Lee K.C."/>
            <person name="Kim K.K."/>
            <person name="Kim J.S."/>
            <person name="Kim D.S."/>
            <person name="Ko S.H."/>
            <person name="Yang S.H."/>
            <person name="Lee J.S."/>
        </authorList>
    </citation>
    <scope>NUCLEOTIDE SEQUENCE [LARGE SCALE GENOMIC DNA]</scope>
    <source>
        <strain evidence="1 2">KCTC 33723</strain>
    </source>
</reference>
<organism evidence="1 2">
    <name type="scientific">Paenibacillus baekrokdamisoli</name>
    <dbReference type="NCBI Taxonomy" id="1712516"/>
    <lineage>
        <taxon>Bacteria</taxon>
        <taxon>Bacillati</taxon>
        <taxon>Bacillota</taxon>
        <taxon>Bacilli</taxon>
        <taxon>Bacillales</taxon>
        <taxon>Paenibacillaceae</taxon>
        <taxon>Paenibacillus</taxon>
    </lineage>
</organism>